<feature type="non-terminal residue" evidence="1">
    <location>
        <position position="1"/>
    </location>
</feature>
<protein>
    <submittedName>
        <fullName evidence="1">11413_t:CDS:1</fullName>
    </submittedName>
</protein>
<sequence>NSTLDESFSYDVTPEKYSSIIIGDHGTTPSAYSDFDIDRSGFGYKYSYVSQVSLLNSLLARYSVPFVNASTSNIVDLGGSFVYLFDSNDRSPTGADPLCGSTTSFVKECDLRQRLEINPNWCLLIGNFFVTQSVNY</sequence>
<dbReference type="EMBL" id="CAJVQC010115948">
    <property type="protein sequence ID" value="CAG8836882.1"/>
    <property type="molecule type" value="Genomic_DNA"/>
</dbReference>
<keyword evidence="2" id="KW-1185">Reference proteome</keyword>
<reference evidence="1" key="1">
    <citation type="submission" date="2021-06" db="EMBL/GenBank/DDBJ databases">
        <authorList>
            <person name="Kallberg Y."/>
            <person name="Tangrot J."/>
            <person name="Rosling A."/>
        </authorList>
    </citation>
    <scope>NUCLEOTIDE SEQUENCE</scope>
    <source>
        <strain evidence="1">MA461A</strain>
    </source>
</reference>
<accession>A0ACA9SHI4</accession>
<organism evidence="1 2">
    <name type="scientific">Racocetra persica</name>
    <dbReference type="NCBI Taxonomy" id="160502"/>
    <lineage>
        <taxon>Eukaryota</taxon>
        <taxon>Fungi</taxon>
        <taxon>Fungi incertae sedis</taxon>
        <taxon>Mucoromycota</taxon>
        <taxon>Glomeromycotina</taxon>
        <taxon>Glomeromycetes</taxon>
        <taxon>Diversisporales</taxon>
        <taxon>Gigasporaceae</taxon>
        <taxon>Racocetra</taxon>
    </lineage>
</organism>
<proteinExistence type="predicted"/>
<comment type="caution">
    <text evidence="1">The sequence shown here is derived from an EMBL/GenBank/DDBJ whole genome shotgun (WGS) entry which is preliminary data.</text>
</comment>
<evidence type="ECO:0000313" key="2">
    <source>
        <dbReference type="Proteomes" id="UP000789920"/>
    </source>
</evidence>
<gene>
    <name evidence="1" type="ORF">RPERSI_LOCUS30086</name>
</gene>
<name>A0ACA9SHI4_9GLOM</name>
<feature type="non-terminal residue" evidence="1">
    <location>
        <position position="136"/>
    </location>
</feature>
<evidence type="ECO:0000313" key="1">
    <source>
        <dbReference type="EMBL" id="CAG8836882.1"/>
    </source>
</evidence>
<dbReference type="Proteomes" id="UP000789920">
    <property type="component" value="Unassembled WGS sequence"/>
</dbReference>